<dbReference type="EMBL" id="BBJU01000014">
    <property type="protein sequence ID" value="GAK70975.1"/>
    <property type="molecule type" value="Genomic_DNA"/>
</dbReference>
<dbReference type="eggNOG" id="COG0575">
    <property type="taxonomic scope" value="Bacteria"/>
</dbReference>
<evidence type="ECO:0000256" key="1">
    <source>
        <dbReference type="ARBA" id="ARBA00001698"/>
    </source>
</evidence>
<evidence type="ECO:0000256" key="8">
    <source>
        <dbReference type="ARBA" id="ARBA00022475"/>
    </source>
</evidence>
<keyword evidence="17" id="KW-1208">Phospholipid metabolism</keyword>
<keyword evidence="11 18" id="KW-0812">Transmembrane</keyword>
<comment type="catalytic activity">
    <reaction evidence="1 18">
        <text>a 1,2-diacyl-sn-glycero-3-phosphate + CTP + H(+) = a CDP-1,2-diacyl-sn-glycerol + diphosphate</text>
        <dbReference type="Rhea" id="RHEA:16229"/>
        <dbReference type="ChEBI" id="CHEBI:15378"/>
        <dbReference type="ChEBI" id="CHEBI:33019"/>
        <dbReference type="ChEBI" id="CHEBI:37563"/>
        <dbReference type="ChEBI" id="CHEBI:58332"/>
        <dbReference type="ChEBI" id="CHEBI:58608"/>
        <dbReference type="EC" id="2.7.7.41"/>
    </reaction>
</comment>
<feature type="transmembrane region" description="Helical" evidence="19">
    <location>
        <begin position="82"/>
        <end position="98"/>
    </location>
</feature>
<accession>A0A081CWC9</accession>
<dbReference type="GO" id="GO:0016024">
    <property type="term" value="P:CDP-diacylglycerol biosynthetic process"/>
    <property type="evidence" value="ECO:0007669"/>
    <property type="project" value="UniProtKB-UniPathway"/>
</dbReference>
<keyword evidence="8" id="KW-1003">Cell membrane</keyword>
<dbReference type="AlphaFoldDB" id="A0A081CWC9"/>
<dbReference type="GO" id="GO:0005886">
    <property type="term" value="C:plasma membrane"/>
    <property type="evidence" value="ECO:0007669"/>
    <property type="project" value="UniProtKB-SubCell"/>
</dbReference>
<comment type="caution">
    <text evidence="20">The sequence shown here is derived from an EMBL/GenBank/DDBJ whole genome shotgun (WGS) entry which is preliminary data.</text>
</comment>
<evidence type="ECO:0000256" key="4">
    <source>
        <dbReference type="ARBA" id="ARBA00005189"/>
    </source>
</evidence>
<feature type="transmembrane region" description="Helical" evidence="19">
    <location>
        <begin position="171"/>
        <end position="190"/>
    </location>
</feature>
<feature type="transmembrane region" description="Helical" evidence="19">
    <location>
        <begin position="244"/>
        <end position="262"/>
    </location>
</feature>
<keyword evidence="15 19" id="KW-0472">Membrane</keyword>
<evidence type="ECO:0000256" key="10">
    <source>
        <dbReference type="ARBA" id="ARBA00022679"/>
    </source>
</evidence>
<evidence type="ECO:0000256" key="3">
    <source>
        <dbReference type="ARBA" id="ARBA00005119"/>
    </source>
</evidence>
<protein>
    <recommendedName>
        <fullName evidence="7 18">Phosphatidate cytidylyltransferase</fullName>
        <ecNumber evidence="6 18">2.7.7.41</ecNumber>
    </recommendedName>
</protein>
<feature type="transmembrane region" description="Helical" evidence="19">
    <location>
        <begin position="7"/>
        <end position="24"/>
    </location>
</feature>
<dbReference type="PROSITE" id="PS01315">
    <property type="entry name" value="CDS"/>
    <property type="match status" value="1"/>
</dbReference>
<keyword evidence="14" id="KW-0443">Lipid metabolism</keyword>
<comment type="subcellular location">
    <subcellularLocation>
        <location evidence="2">Cell membrane</location>
        <topology evidence="2">Multi-pass membrane protein</topology>
    </subcellularLocation>
</comment>
<evidence type="ECO:0000256" key="6">
    <source>
        <dbReference type="ARBA" id="ARBA00012487"/>
    </source>
</evidence>
<comment type="pathway">
    <text evidence="3 18">Phospholipid metabolism; CDP-diacylglycerol biosynthesis; CDP-diacylglycerol from sn-glycerol 3-phosphate: step 3/3.</text>
</comment>
<evidence type="ECO:0000256" key="7">
    <source>
        <dbReference type="ARBA" id="ARBA00019373"/>
    </source>
</evidence>
<evidence type="ECO:0000256" key="9">
    <source>
        <dbReference type="ARBA" id="ARBA00022516"/>
    </source>
</evidence>
<evidence type="ECO:0000256" key="11">
    <source>
        <dbReference type="ARBA" id="ARBA00022692"/>
    </source>
</evidence>
<evidence type="ECO:0000256" key="18">
    <source>
        <dbReference type="RuleBase" id="RU003938"/>
    </source>
</evidence>
<evidence type="ECO:0000256" key="14">
    <source>
        <dbReference type="ARBA" id="ARBA00023098"/>
    </source>
</evidence>
<evidence type="ECO:0000256" key="15">
    <source>
        <dbReference type="ARBA" id="ARBA00023136"/>
    </source>
</evidence>
<comment type="similarity">
    <text evidence="5 18">Belongs to the CDS family.</text>
</comment>
<feature type="transmembrane region" description="Helical" evidence="19">
    <location>
        <begin position="196"/>
        <end position="215"/>
    </location>
</feature>
<gene>
    <name evidence="20" type="primary">cdsA</name>
    <name evidence="20" type="ORF">RRU01S_14_01980</name>
</gene>
<organism evidence="20 21">
    <name type="scientific">Agrobacterium rubi TR3 = NBRC 13261</name>
    <dbReference type="NCBI Taxonomy" id="1368415"/>
    <lineage>
        <taxon>Bacteria</taxon>
        <taxon>Pseudomonadati</taxon>
        <taxon>Pseudomonadota</taxon>
        <taxon>Alphaproteobacteria</taxon>
        <taxon>Hyphomicrobiales</taxon>
        <taxon>Rhizobiaceae</taxon>
        <taxon>Rhizobium/Agrobacterium group</taxon>
        <taxon>Agrobacterium</taxon>
    </lineage>
</organism>
<evidence type="ECO:0000256" key="19">
    <source>
        <dbReference type="SAM" id="Phobius"/>
    </source>
</evidence>
<evidence type="ECO:0000313" key="20">
    <source>
        <dbReference type="EMBL" id="GAK70975.1"/>
    </source>
</evidence>
<reference evidence="20 21" key="1">
    <citation type="submission" date="2014-08" db="EMBL/GenBank/DDBJ databases">
        <title>Whole genome shotgun sequence of Rhizobium rubi NBRC 13261.</title>
        <authorList>
            <person name="Katano-Makiyama Y."/>
            <person name="Hosoyama A."/>
            <person name="Hashimoto M."/>
            <person name="Hosoyama Y."/>
            <person name="Noguchi M."/>
            <person name="Tsuchikane K."/>
            <person name="Uohara A."/>
            <person name="Ohji S."/>
            <person name="Ichikawa N."/>
            <person name="Kimura A."/>
            <person name="Yamazoe A."/>
            <person name="Fujita N."/>
        </authorList>
    </citation>
    <scope>NUCLEOTIDE SEQUENCE [LARGE SCALE GENOMIC DNA]</scope>
    <source>
        <strain evidence="20 21">NBRC 13261</strain>
    </source>
</reference>
<dbReference type="RefSeq" id="WP_045230521.1">
    <property type="nucleotide sequence ID" value="NZ_BBJU01000014.1"/>
</dbReference>
<dbReference type="PANTHER" id="PTHR46382:SF1">
    <property type="entry name" value="PHOSPHATIDATE CYTIDYLYLTRANSFERASE"/>
    <property type="match status" value="1"/>
</dbReference>
<keyword evidence="13 19" id="KW-1133">Transmembrane helix</keyword>
<name>A0A081CWC9_9HYPH</name>
<keyword evidence="10 18" id="KW-0808">Transferase</keyword>
<evidence type="ECO:0000256" key="17">
    <source>
        <dbReference type="ARBA" id="ARBA00023264"/>
    </source>
</evidence>
<dbReference type="InterPro" id="IPR000374">
    <property type="entry name" value="PC_trans"/>
</dbReference>
<dbReference type="Pfam" id="PF01148">
    <property type="entry name" value="CTP_transf_1"/>
    <property type="match status" value="1"/>
</dbReference>
<comment type="pathway">
    <text evidence="4">Lipid metabolism.</text>
</comment>
<evidence type="ECO:0000256" key="5">
    <source>
        <dbReference type="ARBA" id="ARBA00010185"/>
    </source>
</evidence>
<keyword evidence="16" id="KW-0594">Phospholipid biosynthesis</keyword>
<evidence type="ECO:0000256" key="12">
    <source>
        <dbReference type="ARBA" id="ARBA00022695"/>
    </source>
</evidence>
<dbReference type="Proteomes" id="UP000028701">
    <property type="component" value="Unassembled WGS sequence"/>
</dbReference>
<proteinExistence type="inferred from homology"/>
<keyword evidence="12 18" id="KW-0548">Nucleotidyltransferase</keyword>
<keyword evidence="9" id="KW-0444">Lipid biosynthesis</keyword>
<sequence length="277" mass="29334">MSRELRLRIISAIVMATVILVATWYGGMMFRLVAGLLSLLLYYEWSTITKLSDTNPTGYAWGWFSVAVMSGNTIFGEPSLDLPLLSGFTLTAVLFPVLRGRNWWLVGGIVYAGLSGISLAAIRGEELTGFAAMMFVFSVVWATDILAYFVGRAIGGPKLAPAISPGKTWSGAIGGTVSGVVAGGAVSMGYHGRISLVILGLALLLSVFSQIGDLFESFIKRRFKVKDSSHLIPGHGGFMDRVDGLVFACFTVFLIAVVHAAITGDVPGSGGGILPGF</sequence>
<evidence type="ECO:0000256" key="16">
    <source>
        <dbReference type="ARBA" id="ARBA00023209"/>
    </source>
</evidence>
<dbReference type="UniPathway" id="UPA00557">
    <property type="reaction ID" value="UER00614"/>
</dbReference>
<evidence type="ECO:0000313" key="21">
    <source>
        <dbReference type="Proteomes" id="UP000028701"/>
    </source>
</evidence>
<dbReference type="PANTHER" id="PTHR46382">
    <property type="entry name" value="PHOSPHATIDATE CYTIDYLYLTRANSFERASE"/>
    <property type="match status" value="1"/>
</dbReference>
<dbReference type="EC" id="2.7.7.41" evidence="6 18"/>
<evidence type="ECO:0000256" key="2">
    <source>
        <dbReference type="ARBA" id="ARBA00004651"/>
    </source>
</evidence>
<evidence type="ECO:0000256" key="13">
    <source>
        <dbReference type="ARBA" id="ARBA00022989"/>
    </source>
</evidence>
<feature type="transmembrane region" description="Helical" evidence="19">
    <location>
        <begin position="128"/>
        <end position="150"/>
    </location>
</feature>
<feature type="transmembrane region" description="Helical" evidence="19">
    <location>
        <begin position="103"/>
        <end position="122"/>
    </location>
</feature>
<dbReference type="GO" id="GO:0004605">
    <property type="term" value="F:phosphatidate cytidylyltransferase activity"/>
    <property type="evidence" value="ECO:0007669"/>
    <property type="project" value="UniProtKB-EC"/>
</dbReference>
<dbReference type="OrthoDB" id="9799199at2"/>